<feature type="transmembrane region" description="Helical" evidence="7">
    <location>
        <begin position="44"/>
        <end position="62"/>
    </location>
</feature>
<dbReference type="InterPro" id="IPR004254">
    <property type="entry name" value="AdipoR/HlyIII-related"/>
</dbReference>
<evidence type="ECO:0000256" key="2">
    <source>
        <dbReference type="ARBA" id="ARBA00007018"/>
    </source>
</evidence>
<dbReference type="AlphaFoldDB" id="A0A8R1HHR9"/>
<keyword evidence="4 7" id="KW-1133">Transmembrane helix</keyword>
<keyword evidence="5 7" id="KW-0472">Membrane</keyword>
<organism evidence="8 9">
    <name type="scientific">Caenorhabditis japonica</name>
    <dbReference type="NCBI Taxonomy" id="281687"/>
    <lineage>
        <taxon>Eukaryota</taxon>
        <taxon>Metazoa</taxon>
        <taxon>Ecdysozoa</taxon>
        <taxon>Nematoda</taxon>
        <taxon>Chromadorea</taxon>
        <taxon>Rhabditida</taxon>
        <taxon>Rhabditina</taxon>
        <taxon>Rhabditomorpha</taxon>
        <taxon>Rhabditoidea</taxon>
        <taxon>Rhabditidae</taxon>
        <taxon>Peloderinae</taxon>
        <taxon>Caenorhabditis</taxon>
    </lineage>
</organism>
<evidence type="ECO:0000256" key="7">
    <source>
        <dbReference type="SAM" id="Phobius"/>
    </source>
</evidence>
<keyword evidence="9" id="KW-1185">Reference proteome</keyword>
<feature type="transmembrane region" description="Helical" evidence="7">
    <location>
        <begin position="74"/>
        <end position="91"/>
    </location>
</feature>
<feature type="binding site" evidence="6">
    <location>
        <position position="92"/>
    </location>
    <ligand>
        <name>Zn(2+)</name>
        <dbReference type="ChEBI" id="CHEBI:29105"/>
    </ligand>
</feature>
<evidence type="ECO:0000256" key="5">
    <source>
        <dbReference type="ARBA" id="ARBA00023136"/>
    </source>
</evidence>
<dbReference type="PANTHER" id="PTHR20855:SF92">
    <property type="entry name" value="PROGESTIN AND ADIPOQ RECEPTOR FAMILY MEMBER 3-LIKE"/>
    <property type="match status" value="1"/>
</dbReference>
<evidence type="ECO:0000256" key="4">
    <source>
        <dbReference type="ARBA" id="ARBA00022989"/>
    </source>
</evidence>
<comment type="subcellular location">
    <subcellularLocation>
        <location evidence="1">Membrane</location>
        <topology evidence="1">Multi-pass membrane protein</topology>
    </subcellularLocation>
</comment>
<dbReference type="GO" id="GO:0038023">
    <property type="term" value="F:signaling receptor activity"/>
    <property type="evidence" value="ECO:0007669"/>
    <property type="project" value="TreeGrafter"/>
</dbReference>
<name>A0A8R1HHR9_CAEJA</name>
<dbReference type="PANTHER" id="PTHR20855">
    <property type="entry name" value="ADIPOR/PROGESTIN RECEPTOR-RELATED"/>
    <property type="match status" value="1"/>
</dbReference>
<feature type="transmembrane region" description="Helical" evidence="7">
    <location>
        <begin position="103"/>
        <end position="122"/>
    </location>
</feature>
<proteinExistence type="inferred from homology"/>
<evidence type="ECO:0000313" key="9">
    <source>
        <dbReference type="Proteomes" id="UP000005237"/>
    </source>
</evidence>
<dbReference type="Proteomes" id="UP000005237">
    <property type="component" value="Unassembled WGS sequence"/>
</dbReference>
<keyword evidence="3 7" id="KW-0812">Transmembrane</keyword>
<evidence type="ECO:0000256" key="3">
    <source>
        <dbReference type="ARBA" id="ARBA00022692"/>
    </source>
</evidence>
<reference evidence="9" key="1">
    <citation type="submission" date="2010-08" db="EMBL/GenBank/DDBJ databases">
        <authorList>
            <consortium name="Caenorhabditis japonica Sequencing Consortium"/>
            <person name="Wilson R.K."/>
        </authorList>
    </citation>
    <scope>NUCLEOTIDE SEQUENCE [LARGE SCALE GENOMIC DNA]</scope>
    <source>
        <strain evidence="9">DF5081</strain>
    </source>
</reference>
<accession>A0A8R1HHR9</accession>
<dbReference type="GO" id="GO:0046872">
    <property type="term" value="F:metal ion binding"/>
    <property type="evidence" value="ECO:0007669"/>
    <property type="project" value="UniProtKB-KW"/>
</dbReference>
<reference evidence="8" key="2">
    <citation type="submission" date="2022-06" db="UniProtKB">
        <authorList>
            <consortium name="EnsemblMetazoa"/>
        </authorList>
    </citation>
    <scope>IDENTIFICATION</scope>
    <source>
        <strain evidence="8">DF5081</strain>
    </source>
</reference>
<evidence type="ECO:0000256" key="6">
    <source>
        <dbReference type="PIRSR" id="PIRSR604254-1"/>
    </source>
</evidence>
<evidence type="ECO:0000256" key="1">
    <source>
        <dbReference type="ARBA" id="ARBA00004141"/>
    </source>
</evidence>
<keyword evidence="6" id="KW-0479">Metal-binding</keyword>
<sequence length="155" mass="17709">MLLLRDEQVPLLLKRKHVVSGYRPLNQPTLFYVKSAFSPHNEVFNFWTHLLPAIILFFAYFVPELMSPLPRVPVLILQVGILLLLIASSSAHLMHSRSELDHVFWFLIDFSGIALFGITIGLQRYSSSDHMSLAMKIVSFVVGHASYNEIFLLKL</sequence>
<dbReference type="EnsemblMetazoa" id="CJA01967.1">
    <property type="protein sequence ID" value="CJA01967.1"/>
    <property type="gene ID" value="WBGene00121171"/>
</dbReference>
<keyword evidence="6" id="KW-0862">Zinc</keyword>
<dbReference type="GO" id="GO:0016020">
    <property type="term" value="C:membrane"/>
    <property type="evidence" value="ECO:0007669"/>
    <property type="project" value="UniProtKB-SubCell"/>
</dbReference>
<dbReference type="Pfam" id="PF03006">
    <property type="entry name" value="HlyIII"/>
    <property type="match status" value="1"/>
</dbReference>
<protein>
    <submittedName>
        <fullName evidence="8">Uncharacterized protein</fullName>
    </submittedName>
</protein>
<comment type="similarity">
    <text evidence="2">Belongs to the ADIPOR family.</text>
</comment>
<evidence type="ECO:0000313" key="8">
    <source>
        <dbReference type="EnsemblMetazoa" id="CJA01967.1"/>
    </source>
</evidence>